<proteinExistence type="predicted"/>
<organism evidence="2">
    <name type="scientific">Peromfec virus RodF8_37</name>
    <dbReference type="NCBI Taxonomy" id="2929372"/>
    <lineage>
        <taxon>Viruses</taxon>
        <taxon>Monodnaviria</taxon>
        <taxon>Sangervirae</taxon>
        <taxon>Phixviricota</taxon>
        <taxon>Malgrandaviricetes</taxon>
        <taxon>Petitvirales</taxon>
        <taxon>Microviridae</taxon>
    </lineage>
</organism>
<evidence type="ECO:0000313" key="2">
    <source>
        <dbReference type="EMBL" id="UPW41629.1"/>
    </source>
</evidence>
<name>A0A976N1R8_9VIRU</name>
<feature type="transmembrane region" description="Helical" evidence="1">
    <location>
        <begin position="6"/>
        <end position="23"/>
    </location>
</feature>
<reference evidence="2" key="1">
    <citation type="submission" date="2022-02" db="EMBL/GenBank/DDBJ databases">
        <title>Towards deciphering the DNA virus diversity associated with rodent species in the families Cricetidae and Heteromyidae.</title>
        <authorList>
            <person name="Lund M."/>
            <person name="Larsen B.B."/>
            <person name="Gryseels S."/>
            <person name="Kraberger S."/>
            <person name="Rowsey D.M."/>
            <person name="Steger L."/>
            <person name="Yule K.M."/>
            <person name="Upham N.S."/>
            <person name="Worobey M."/>
            <person name="Van Doorslaer K."/>
            <person name="Varsani A."/>
        </authorList>
    </citation>
    <scope>NUCLEOTIDE SEQUENCE</scope>
    <source>
        <strain evidence="2">NeonRodF8_37</strain>
    </source>
</reference>
<dbReference type="EMBL" id="OM869639">
    <property type="protein sequence ID" value="UPW41629.1"/>
    <property type="molecule type" value="Genomic_DNA"/>
</dbReference>
<sequence>MKAQITLWVTAISAFIMSILDTLEKIGVL</sequence>
<keyword evidence="1" id="KW-1133">Transmembrane helix</keyword>
<keyword evidence="1" id="KW-0812">Transmembrane</keyword>
<keyword evidence="1" id="KW-0472">Membrane</keyword>
<protein>
    <submittedName>
        <fullName evidence="2">Uncharacterized protein</fullName>
    </submittedName>
</protein>
<accession>A0A976N1R8</accession>
<evidence type="ECO:0000256" key="1">
    <source>
        <dbReference type="SAM" id="Phobius"/>
    </source>
</evidence>